<comment type="subcellular location">
    <subcellularLocation>
        <location evidence="8">Endoplasmic reticulum membrane</location>
        <topology evidence="8">Single-pass type I membrane protein</topology>
    </subcellularLocation>
    <subcellularLocation>
        <location evidence="1">Membrane</location>
        <topology evidence="1">Single-pass type I membrane protein</topology>
    </subcellularLocation>
</comment>
<organism evidence="11 12">
    <name type="scientific">Ambispora leptoticha</name>
    <dbReference type="NCBI Taxonomy" id="144679"/>
    <lineage>
        <taxon>Eukaryota</taxon>
        <taxon>Fungi</taxon>
        <taxon>Fungi incertae sedis</taxon>
        <taxon>Mucoromycota</taxon>
        <taxon>Glomeromycotina</taxon>
        <taxon>Glomeromycetes</taxon>
        <taxon>Archaeosporales</taxon>
        <taxon>Ambisporaceae</taxon>
        <taxon>Ambispora</taxon>
    </lineage>
</organism>
<comment type="similarity">
    <text evidence="3 8">Belongs to the DDOST 48 kDa subunit family.</text>
</comment>
<evidence type="ECO:0000256" key="3">
    <source>
        <dbReference type="ARBA" id="ARBA00008743"/>
    </source>
</evidence>
<dbReference type="AlphaFoldDB" id="A0A9N8VBU1"/>
<dbReference type="PANTHER" id="PTHR10830:SF0">
    <property type="entry name" value="DOLICHYL-DIPHOSPHOOLIGOSACCHARIDE--PROTEIN GLYCOSYLTRANSFERASE 48 KDA SUBUNIT"/>
    <property type="match status" value="1"/>
</dbReference>
<evidence type="ECO:0000259" key="10">
    <source>
        <dbReference type="Pfam" id="PF23358"/>
    </source>
</evidence>
<dbReference type="InterPro" id="IPR055457">
    <property type="entry name" value="OST48_N"/>
</dbReference>
<dbReference type="GO" id="GO:0008250">
    <property type="term" value="C:oligosaccharyltransferase complex"/>
    <property type="evidence" value="ECO:0007669"/>
    <property type="project" value="TreeGrafter"/>
</dbReference>
<evidence type="ECO:0000256" key="2">
    <source>
        <dbReference type="ARBA" id="ARBA00004922"/>
    </source>
</evidence>
<keyword evidence="8" id="KW-0732">Signal</keyword>
<evidence type="ECO:0000256" key="6">
    <source>
        <dbReference type="ARBA" id="ARBA00022989"/>
    </source>
</evidence>
<keyword evidence="7 8" id="KW-0472">Membrane</keyword>
<keyword evidence="6 8" id="KW-1133">Transmembrane helix</keyword>
<evidence type="ECO:0000313" key="12">
    <source>
        <dbReference type="Proteomes" id="UP000789508"/>
    </source>
</evidence>
<dbReference type="OrthoDB" id="29105at2759"/>
<comment type="subunit">
    <text evidence="8">Component of the oligosaccharyltransferase (OST) complex.</text>
</comment>
<dbReference type="Pfam" id="PF03345">
    <property type="entry name" value="OST48_N"/>
    <property type="match status" value="1"/>
</dbReference>
<evidence type="ECO:0000256" key="8">
    <source>
        <dbReference type="RuleBase" id="RU361142"/>
    </source>
</evidence>
<feature type="chain" id="PRO_5040544117" description="Dolichyl-diphosphooligosaccharide--protein glycosyltransferase subunit WBP1" evidence="8">
    <location>
        <begin position="31"/>
        <end position="454"/>
    </location>
</feature>
<dbReference type="InterPro" id="IPR055459">
    <property type="entry name" value="OST48_MD"/>
</dbReference>
<feature type="domain" description="OST48 N-terminal" evidence="9">
    <location>
        <begin position="37"/>
        <end position="282"/>
    </location>
</feature>
<evidence type="ECO:0000256" key="5">
    <source>
        <dbReference type="ARBA" id="ARBA00022824"/>
    </source>
</evidence>
<evidence type="ECO:0000256" key="1">
    <source>
        <dbReference type="ARBA" id="ARBA00004479"/>
    </source>
</evidence>
<accession>A0A9N8VBU1</accession>
<gene>
    <name evidence="11" type="ORF">ALEPTO_LOCUS658</name>
</gene>
<dbReference type="EMBL" id="CAJVPS010000051">
    <property type="protein sequence ID" value="CAG8445647.1"/>
    <property type="molecule type" value="Genomic_DNA"/>
</dbReference>
<name>A0A9N8VBU1_9GLOM</name>
<feature type="domain" description="OST48 middle" evidence="10">
    <location>
        <begin position="296"/>
        <end position="441"/>
    </location>
</feature>
<dbReference type="PANTHER" id="PTHR10830">
    <property type="entry name" value="DOLICHYL-DIPHOSPHOOLIGOSACCHARIDE--PROTEIN GLYCOSYLTRANSFERASE 48 KDA SUBUNIT"/>
    <property type="match status" value="1"/>
</dbReference>
<dbReference type="GO" id="GO:0018279">
    <property type="term" value="P:protein N-linked glycosylation via asparagine"/>
    <property type="evidence" value="ECO:0007669"/>
    <property type="project" value="UniProtKB-UniRule"/>
</dbReference>
<feature type="signal peptide" evidence="8">
    <location>
        <begin position="1"/>
        <end position="30"/>
    </location>
</feature>
<dbReference type="Pfam" id="PF23358">
    <property type="entry name" value="OST48_MD"/>
    <property type="match status" value="1"/>
</dbReference>
<comment type="function">
    <text evidence="8">Subunit of the oligosaccharyl transferase (OST) complex that catalyzes the initial transfer of a defined glycan (Glc(3)Man(9)GlcNAc(2) in eukaryotes) from the lipid carrier dolichol-pyrophosphate to an asparagine residue within an Asn-X-Ser/Thr consensus motif in nascent polypeptide chains, the first step in protein N-glycosylation. N-glycosylation occurs cotranslationally and the complex associates with the Sec61 complex at the channel-forming translocon complex that mediates protein translocation across the endoplasmic reticulum (ER).</text>
</comment>
<keyword evidence="5 8" id="KW-0256">Endoplasmic reticulum</keyword>
<comment type="caution">
    <text evidence="11">The sequence shown here is derived from an EMBL/GenBank/DDBJ whole genome shotgun (WGS) entry which is preliminary data.</text>
</comment>
<dbReference type="Proteomes" id="UP000789508">
    <property type="component" value="Unassembled WGS sequence"/>
</dbReference>
<reference evidence="11" key="1">
    <citation type="submission" date="2021-06" db="EMBL/GenBank/DDBJ databases">
        <authorList>
            <person name="Kallberg Y."/>
            <person name="Tangrot J."/>
            <person name="Rosling A."/>
        </authorList>
    </citation>
    <scope>NUCLEOTIDE SEQUENCE</scope>
    <source>
        <strain evidence="11">FL130A</strain>
    </source>
</reference>
<evidence type="ECO:0000313" key="11">
    <source>
        <dbReference type="EMBL" id="CAG8445647.1"/>
    </source>
</evidence>
<evidence type="ECO:0000259" key="9">
    <source>
        <dbReference type="Pfam" id="PF03345"/>
    </source>
</evidence>
<comment type="pathway">
    <text evidence="2 8">Protein modification; protein glycosylation.</text>
</comment>
<evidence type="ECO:0000256" key="7">
    <source>
        <dbReference type="ARBA" id="ARBA00023136"/>
    </source>
</evidence>
<evidence type="ECO:0000256" key="4">
    <source>
        <dbReference type="ARBA" id="ARBA00022692"/>
    </source>
</evidence>
<feature type="transmembrane region" description="Helical" evidence="8">
    <location>
        <begin position="418"/>
        <end position="440"/>
    </location>
</feature>
<proteinExistence type="inferred from homology"/>
<keyword evidence="12" id="KW-1185">Reference proteome</keyword>
<dbReference type="InterPro" id="IPR005013">
    <property type="entry name" value="DDOST_48_kDa_subunit"/>
</dbReference>
<keyword evidence="4 8" id="KW-0812">Transmembrane</keyword>
<protein>
    <recommendedName>
        <fullName evidence="8">Dolichyl-diphosphooligosaccharide--protein glycosyltransferase subunit WBP1</fullName>
        <shortName evidence="8">Oligosaccharyl transferase subunit WBP1</shortName>
    </recommendedName>
</protein>
<sequence length="454" mass="51808">MRRRLSSLATSVTIVLLVLLVGFDSHNVQAKSAAGGRVLVLLDNETDKALYSQFFKSLEDRQYTLSYKTASDPKVELFAFEERAFDHVINFAPKTKNYDNKVNPAALINFVNKGGNILLAASTELSETIRDFAREFDIEFDDRETSVIDHFNYDESDSDGKHTLLVLDDKKGGFSNNSIILSKETLEGPPVLYKGIGHKIGTIPLLTRIAWITSDTAYSYETKDGQVADQDPFIFGNEISLVSVLQARNNARVAFVGSLELFQDRYPKSGNQALIDDLIKWTFQEKGVLRVTSRRHHQEGEIEPLETYRIKDHIVYSIEISEYVDDKWHPFNGTDVQLEVIMLDPYIRRTLTPLEIQPEGHQYSRIFETHLQLPDVYGVFKFKVNYKRPGYSYIVDSVTVAVRPFRHNEYPRFILSAYPYYASAASMSVGFLVFSAVWIFNKDTSAKKEDKKNN</sequence>